<sequence length="146" mass="16395">MIPSIPESNILSEKEAAEALKKFVRKNRNPDRGKFMSMPTPVVLTPVDLEDEISTEIPTSSITLPGTAGFNLDDQVPTELADKFSKFDIFDTIDEERMKEFEAAAERSCAESNYKEHKAKSKKLDPNKFTSVSVVQRREDGHSVMT</sequence>
<keyword evidence="2" id="KW-1185">Reference proteome</keyword>
<dbReference type="Proteomes" id="UP001642484">
    <property type="component" value="Unassembled WGS sequence"/>
</dbReference>
<evidence type="ECO:0000313" key="2">
    <source>
        <dbReference type="Proteomes" id="UP001642484"/>
    </source>
</evidence>
<protein>
    <submittedName>
        <fullName evidence="1">Uncharacterized protein</fullName>
    </submittedName>
</protein>
<comment type="caution">
    <text evidence="1">The sequence shown here is derived from an EMBL/GenBank/DDBJ whole genome shotgun (WGS) entry which is preliminary data.</text>
</comment>
<proteinExistence type="predicted"/>
<reference evidence="1 2" key="1">
    <citation type="submission" date="2024-02" db="EMBL/GenBank/DDBJ databases">
        <authorList>
            <person name="Chen Y."/>
            <person name="Shah S."/>
            <person name="Dougan E. K."/>
            <person name="Thang M."/>
            <person name="Chan C."/>
        </authorList>
    </citation>
    <scope>NUCLEOTIDE SEQUENCE [LARGE SCALE GENOMIC DNA]</scope>
</reference>
<organism evidence="1 2">
    <name type="scientific">Durusdinium trenchii</name>
    <dbReference type="NCBI Taxonomy" id="1381693"/>
    <lineage>
        <taxon>Eukaryota</taxon>
        <taxon>Sar</taxon>
        <taxon>Alveolata</taxon>
        <taxon>Dinophyceae</taxon>
        <taxon>Suessiales</taxon>
        <taxon>Symbiodiniaceae</taxon>
        <taxon>Durusdinium</taxon>
    </lineage>
</organism>
<evidence type="ECO:0000313" key="1">
    <source>
        <dbReference type="EMBL" id="CAK9096741.1"/>
    </source>
</evidence>
<dbReference type="EMBL" id="CAXAMN010025650">
    <property type="protein sequence ID" value="CAK9096741.1"/>
    <property type="molecule type" value="Genomic_DNA"/>
</dbReference>
<name>A0ABP0RBP7_9DINO</name>
<gene>
    <name evidence="1" type="ORF">CCMP2556_LOCUS45984</name>
</gene>
<accession>A0ABP0RBP7</accession>